<dbReference type="Proteomes" id="UP000002640">
    <property type="component" value="Unassembled WGS sequence"/>
</dbReference>
<organism evidence="1 2">
    <name type="scientific">Phytophthora sojae (strain P6497)</name>
    <name type="common">Soybean stem and root rot agent</name>
    <name type="synonym">Phytophthora megasperma f. sp. glycines</name>
    <dbReference type="NCBI Taxonomy" id="1094619"/>
    <lineage>
        <taxon>Eukaryota</taxon>
        <taxon>Sar</taxon>
        <taxon>Stramenopiles</taxon>
        <taxon>Oomycota</taxon>
        <taxon>Peronosporomycetes</taxon>
        <taxon>Peronosporales</taxon>
        <taxon>Peronosporaceae</taxon>
        <taxon>Phytophthora</taxon>
    </lineage>
</organism>
<dbReference type="EMBL" id="JH159152">
    <property type="protein sequence ID" value="EGZ24653.1"/>
    <property type="molecule type" value="Genomic_DNA"/>
</dbReference>
<keyword evidence="2" id="KW-1185">Reference proteome</keyword>
<dbReference type="GeneID" id="20655027"/>
<reference evidence="1 2" key="1">
    <citation type="journal article" date="2006" name="Science">
        <title>Phytophthora genome sequences uncover evolutionary origins and mechanisms of pathogenesis.</title>
        <authorList>
            <person name="Tyler B.M."/>
            <person name="Tripathy S."/>
            <person name="Zhang X."/>
            <person name="Dehal P."/>
            <person name="Jiang R.H."/>
            <person name="Aerts A."/>
            <person name="Arredondo F.D."/>
            <person name="Baxter L."/>
            <person name="Bensasson D."/>
            <person name="Beynon J.L."/>
            <person name="Chapman J."/>
            <person name="Damasceno C.M."/>
            <person name="Dorrance A.E."/>
            <person name="Dou D."/>
            <person name="Dickerman A.W."/>
            <person name="Dubchak I.L."/>
            <person name="Garbelotto M."/>
            <person name="Gijzen M."/>
            <person name="Gordon S.G."/>
            <person name="Govers F."/>
            <person name="Grunwald N.J."/>
            <person name="Huang W."/>
            <person name="Ivors K.L."/>
            <person name="Jones R.W."/>
            <person name="Kamoun S."/>
            <person name="Krampis K."/>
            <person name="Lamour K.H."/>
            <person name="Lee M.K."/>
            <person name="McDonald W.H."/>
            <person name="Medina M."/>
            <person name="Meijer H.J."/>
            <person name="Nordberg E.K."/>
            <person name="Maclean D.J."/>
            <person name="Ospina-Giraldo M.D."/>
            <person name="Morris P.F."/>
            <person name="Phuntumart V."/>
            <person name="Putnam N.H."/>
            <person name="Rash S."/>
            <person name="Rose J.K."/>
            <person name="Sakihama Y."/>
            <person name="Salamov A.A."/>
            <person name="Savidor A."/>
            <person name="Scheuring C.F."/>
            <person name="Smith B.M."/>
            <person name="Sobral B.W."/>
            <person name="Terry A."/>
            <person name="Torto-Alalibo T.A."/>
            <person name="Win J."/>
            <person name="Xu Z."/>
            <person name="Zhang H."/>
            <person name="Grigoriev I.V."/>
            <person name="Rokhsar D.S."/>
            <person name="Boore J.L."/>
        </authorList>
    </citation>
    <scope>NUCLEOTIDE SEQUENCE [LARGE SCALE GENOMIC DNA]</scope>
    <source>
        <strain evidence="1 2">P6497</strain>
    </source>
</reference>
<dbReference type="RefSeq" id="XP_009519941.1">
    <property type="nucleotide sequence ID" value="XM_009521646.1"/>
</dbReference>
<dbReference type="InParanoid" id="G4Z096"/>
<feature type="non-terminal residue" evidence="1">
    <location>
        <position position="202"/>
    </location>
</feature>
<accession>G4Z096</accession>
<sequence length="202" mass="22930">MDPPQPSGLDELRRQAEQIRDNTVAPSSRAAYVNSYSRFISWLLLSHQNLIPDAFAGRIGDVTGLSEKQLRRRIKPLLTRRNDDPPVLFDNLDAEAFETWLLTLRKQDGSSLSYSALNTHRAGLFNLYRDYGRLMGPLMENELRQFFKGLKRQLATTQARGEGNVKVGKDPLSFELYEFLCDHLLALPGVGAIFSRTYLILS</sequence>
<evidence type="ECO:0000313" key="2">
    <source>
        <dbReference type="Proteomes" id="UP000002640"/>
    </source>
</evidence>
<evidence type="ECO:0008006" key="3">
    <source>
        <dbReference type="Google" id="ProtNLM"/>
    </source>
</evidence>
<dbReference type="KEGG" id="psoj:PHYSODRAFT_478622"/>
<evidence type="ECO:0000313" key="1">
    <source>
        <dbReference type="EMBL" id="EGZ24653.1"/>
    </source>
</evidence>
<name>G4Z096_PHYSP</name>
<gene>
    <name evidence="1" type="ORF">PHYSODRAFT_478622</name>
</gene>
<proteinExistence type="predicted"/>
<protein>
    <recommendedName>
        <fullName evidence="3">Core-binding (CB) domain-containing protein</fullName>
    </recommendedName>
</protein>
<dbReference type="AlphaFoldDB" id="G4Z096"/>